<evidence type="ECO:0000256" key="8">
    <source>
        <dbReference type="ARBA" id="ARBA00023002"/>
    </source>
</evidence>
<name>A0A1H7SHG6_9ACTN</name>
<dbReference type="STRING" id="46177.SAMN05660976_03209"/>
<protein>
    <recommendedName>
        <fullName evidence="5 11">Nitric oxide synthase oxygenase</fullName>
        <ecNumber evidence="4 11">1.14.14.47</ecNumber>
    </recommendedName>
</protein>
<evidence type="ECO:0000313" key="15">
    <source>
        <dbReference type="Proteomes" id="UP000198953"/>
    </source>
</evidence>
<dbReference type="Gene3D" id="3.90.340.10">
    <property type="entry name" value="Nitric Oxide Synthase, Chain A, domain 1"/>
    <property type="match status" value="1"/>
</dbReference>
<dbReference type="InterPro" id="IPR017142">
    <property type="entry name" value="Nitric_oxide_synthase_Oase-su"/>
</dbReference>
<dbReference type="InterPro" id="IPR044940">
    <property type="entry name" value="NOS_dom_2"/>
</dbReference>
<dbReference type="InterPro" id="IPR044944">
    <property type="entry name" value="NOS_dom_3"/>
</dbReference>
<dbReference type="AlphaFoldDB" id="A0A1H7SHG6"/>
<evidence type="ECO:0000256" key="2">
    <source>
        <dbReference type="ARBA" id="ARBA00002642"/>
    </source>
</evidence>
<dbReference type="Pfam" id="PF02898">
    <property type="entry name" value="NO_synthase"/>
    <property type="match status" value="1"/>
</dbReference>
<evidence type="ECO:0000256" key="3">
    <source>
        <dbReference type="ARBA" id="ARBA00005411"/>
    </source>
</evidence>
<dbReference type="PANTHER" id="PTHR43410:SF1">
    <property type="entry name" value="NITRIC OXIDE SYNTHASE"/>
    <property type="match status" value="1"/>
</dbReference>
<dbReference type="PIRSF" id="PIRSF037219">
    <property type="entry name" value="NOS_oxygenase"/>
    <property type="match status" value="1"/>
</dbReference>
<gene>
    <name evidence="14" type="ORF">SAMN05660976_03209</name>
</gene>
<comment type="similarity">
    <text evidence="3 11">Belongs to the NOS family. Bacterial NOS oxygenase subfamily.</text>
</comment>
<evidence type="ECO:0000256" key="6">
    <source>
        <dbReference type="ARBA" id="ARBA00022617"/>
    </source>
</evidence>
<dbReference type="GO" id="GO:0006809">
    <property type="term" value="P:nitric oxide biosynthetic process"/>
    <property type="evidence" value="ECO:0007669"/>
    <property type="project" value="InterPro"/>
</dbReference>
<comment type="miscellaneous">
    <text evidence="11">This protein is similar to the oxygenase domain of eukaryotic nitric oxide synthases but lacks the reductase domain which, in eukaryotes, is responsible for transfer of electrons to the ferric heme during nitric oxide synthesis.</text>
</comment>
<keyword evidence="9 11" id="KW-0408">Iron</keyword>
<evidence type="ECO:0000256" key="11">
    <source>
        <dbReference type="PIRNR" id="PIRNR037219"/>
    </source>
</evidence>
<dbReference type="CDD" id="cd00575">
    <property type="entry name" value="NOS_oxygenase"/>
    <property type="match status" value="1"/>
</dbReference>
<evidence type="ECO:0000256" key="10">
    <source>
        <dbReference type="ARBA" id="ARBA00048713"/>
    </source>
</evidence>
<dbReference type="InterPro" id="IPR044943">
    <property type="entry name" value="NOS_dom_1"/>
</dbReference>
<evidence type="ECO:0000256" key="9">
    <source>
        <dbReference type="ARBA" id="ARBA00023004"/>
    </source>
</evidence>
<dbReference type="PROSITE" id="PS60001">
    <property type="entry name" value="NOS"/>
    <property type="match status" value="1"/>
</dbReference>
<comment type="subunit">
    <text evidence="11">Homodimer.</text>
</comment>
<feature type="binding site" description="axial binding residue" evidence="12">
    <location>
        <position position="110"/>
    </location>
    <ligand>
        <name>heme</name>
        <dbReference type="ChEBI" id="CHEBI:30413"/>
    </ligand>
    <ligandPart>
        <name>Fe</name>
        <dbReference type="ChEBI" id="CHEBI:18248"/>
    </ligandPart>
</feature>
<comment type="function">
    <text evidence="2 11">Catalyzes the production of nitric oxide.</text>
</comment>
<keyword evidence="8 11" id="KW-0560">Oxidoreductase</keyword>
<accession>A0A1H7SHG6</accession>
<dbReference type="Gene3D" id="3.90.440.10">
    <property type="entry name" value="Nitric Oxide Synthase,Heme Domain,Chain A domain 2"/>
    <property type="match status" value="1"/>
</dbReference>
<dbReference type="Proteomes" id="UP000198953">
    <property type="component" value="Unassembled WGS sequence"/>
</dbReference>
<dbReference type="GO" id="GO:0046872">
    <property type="term" value="F:metal ion binding"/>
    <property type="evidence" value="ECO:0007669"/>
    <property type="project" value="UniProtKB-KW"/>
</dbReference>
<reference evidence="14 15" key="1">
    <citation type="submission" date="2016-10" db="EMBL/GenBank/DDBJ databases">
        <authorList>
            <person name="de Groot N.N."/>
        </authorList>
    </citation>
    <scope>NUCLEOTIDE SEQUENCE [LARGE SCALE GENOMIC DNA]</scope>
    <source>
        <strain evidence="14 15">DSM 43357</strain>
    </source>
</reference>
<dbReference type="GO" id="GO:0004517">
    <property type="term" value="F:nitric-oxide synthase activity"/>
    <property type="evidence" value="ECO:0007669"/>
    <property type="project" value="InterPro"/>
</dbReference>
<comment type="cofactor">
    <cofactor evidence="1 11 12">
        <name>heme</name>
        <dbReference type="ChEBI" id="CHEBI:30413"/>
    </cofactor>
</comment>
<evidence type="ECO:0000256" key="5">
    <source>
        <dbReference type="ARBA" id="ARBA00018859"/>
    </source>
</evidence>
<evidence type="ECO:0000256" key="12">
    <source>
        <dbReference type="PIRSR" id="PIRSR037219-1"/>
    </source>
</evidence>
<evidence type="ECO:0000256" key="1">
    <source>
        <dbReference type="ARBA" id="ARBA00001971"/>
    </source>
</evidence>
<dbReference type="Gene3D" id="3.90.1230.10">
    <property type="entry name" value="Nitric Oxide Synthase, Chain A, domain 3"/>
    <property type="match status" value="1"/>
</dbReference>
<keyword evidence="6 11" id="KW-0349">Heme</keyword>
<proteinExistence type="inferred from homology"/>
<dbReference type="InterPro" id="IPR036119">
    <property type="entry name" value="NOS_N_sf"/>
</dbReference>
<keyword evidence="7 11" id="KW-0479">Metal-binding</keyword>
<sequence>MERDAATRTFRRPGTGGAIRRRNGCCVRTWIRSLSPFDARPAQSAAGRVTDLREAERFLRLFHAENPATGNLHARLRDVAREVAQTGTYTHTYEELQFGARVAWRNSNRCIGRLYWRSLKVRDRRQVTSAEGVAVECVAHLREATNDGRIRPTITVFAPDTPGLPAPRILNDQLIRYAGYRADDGEIVGDPRNVQLTETAVKLGWQGGRGRFDVLPLVVQDALGAPLLCTLPGDAVLEVPLEHPAYPWFAELGLRWHALPAISDMCLEIGGVCYPCAPFNGWYMGTEIGARNLADADRYDQLGLVAERLGLDTTTERSLWRDRALVELNVAVLHSFERAGVTMADHHTESRRFLKHLEREEKAGRACPADWSWIVPPLSGSATPVFHRYYDTRTLTPAYVHHH</sequence>
<comment type="catalytic activity">
    <reaction evidence="10">
        <text>3 reduced [flavodoxin] + 2 L-arginine + 4 O2 = 3 oxidized [flavodoxin] + 2 L-citrulline + 2 nitric oxide + 4 H2O + 5 H(+)</text>
        <dbReference type="Rhea" id="RHEA:52324"/>
        <dbReference type="Rhea" id="RHEA-COMP:10622"/>
        <dbReference type="Rhea" id="RHEA-COMP:10623"/>
        <dbReference type="ChEBI" id="CHEBI:15377"/>
        <dbReference type="ChEBI" id="CHEBI:15378"/>
        <dbReference type="ChEBI" id="CHEBI:15379"/>
        <dbReference type="ChEBI" id="CHEBI:16480"/>
        <dbReference type="ChEBI" id="CHEBI:32682"/>
        <dbReference type="ChEBI" id="CHEBI:57618"/>
        <dbReference type="ChEBI" id="CHEBI:57743"/>
        <dbReference type="ChEBI" id="CHEBI:58210"/>
        <dbReference type="EC" id="1.14.14.47"/>
    </reaction>
</comment>
<dbReference type="InterPro" id="IPR050607">
    <property type="entry name" value="NOS"/>
</dbReference>
<evidence type="ECO:0000256" key="4">
    <source>
        <dbReference type="ARBA" id="ARBA00012735"/>
    </source>
</evidence>
<evidence type="ECO:0000259" key="13">
    <source>
        <dbReference type="PROSITE" id="PS60001"/>
    </source>
</evidence>
<dbReference type="InterPro" id="IPR004030">
    <property type="entry name" value="NOS_N"/>
</dbReference>
<evidence type="ECO:0000256" key="7">
    <source>
        <dbReference type="ARBA" id="ARBA00022723"/>
    </source>
</evidence>
<feature type="domain" description="Nitric oxide synthase (NOS)" evidence="13">
    <location>
        <begin position="109"/>
        <end position="116"/>
    </location>
</feature>
<dbReference type="SUPFAM" id="SSF56512">
    <property type="entry name" value="Nitric oxide (NO) synthase oxygenase domain"/>
    <property type="match status" value="1"/>
</dbReference>
<evidence type="ECO:0000313" key="14">
    <source>
        <dbReference type="EMBL" id="SEL72062.1"/>
    </source>
</evidence>
<dbReference type="PANTHER" id="PTHR43410">
    <property type="entry name" value="NITRIC OXIDE SYNTHASE OXYGENASE"/>
    <property type="match status" value="1"/>
</dbReference>
<dbReference type="EMBL" id="FOBF01000006">
    <property type="protein sequence ID" value="SEL72062.1"/>
    <property type="molecule type" value="Genomic_DNA"/>
</dbReference>
<dbReference type="GO" id="GO:0020037">
    <property type="term" value="F:heme binding"/>
    <property type="evidence" value="ECO:0007669"/>
    <property type="project" value="InterPro"/>
</dbReference>
<dbReference type="EC" id="1.14.14.47" evidence="4 11"/>
<keyword evidence="15" id="KW-1185">Reference proteome</keyword>
<organism evidence="14 15">
    <name type="scientific">Nonomuraea pusilla</name>
    <dbReference type="NCBI Taxonomy" id="46177"/>
    <lineage>
        <taxon>Bacteria</taxon>
        <taxon>Bacillati</taxon>
        <taxon>Actinomycetota</taxon>
        <taxon>Actinomycetes</taxon>
        <taxon>Streptosporangiales</taxon>
        <taxon>Streptosporangiaceae</taxon>
        <taxon>Nonomuraea</taxon>
    </lineage>
</organism>